<reference evidence="7" key="2">
    <citation type="journal article" date="2024" name="Plant">
        <title>Genomic evolution and insights into agronomic trait innovations of Sesamum species.</title>
        <authorList>
            <person name="Miao H."/>
            <person name="Wang L."/>
            <person name="Qu L."/>
            <person name="Liu H."/>
            <person name="Sun Y."/>
            <person name="Le M."/>
            <person name="Wang Q."/>
            <person name="Wei S."/>
            <person name="Zheng Y."/>
            <person name="Lin W."/>
            <person name="Duan Y."/>
            <person name="Cao H."/>
            <person name="Xiong S."/>
            <person name="Wang X."/>
            <person name="Wei L."/>
            <person name="Li C."/>
            <person name="Ma Q."/>
            <person name="Ju M."/>
            <person name="Zhao R."/>
            <person name="Li G."/>
            <person name="Mu C."/>
            <person name="Tian Q."/>
            <person name="Mei H."/>
            <person name="Zhang T."/>
            <person name="Gao T."/>
            <person name="Zhang H."/>
        </authorList>
    </citation>
    <scope>NUCLEOTIDE SEQUENCE</scope>
    <source>
        <strain evidence="7">K16</strain>
    </source>
</reference>
<dbReference type="PROSITE" id="PS50090">
    <property type="entry name" value="MYB_LIKE"/>
    <property type="match status" value="2"/>
</dbReference>
<evidence type="ECO:0000256" key="4">
    <source>
        <dbReference type="SAM" id="MobiDB-lite"/>
    </source>
</evidence>
<feature type="compositionally biased region" description="Basic and acidic residues" evidence="4">
    <location>
        <begin position="140"/>
        <end position="150"/>
    </location>
</feature>
<dbReference type="PANTHER" id="PTHR10641:SF1377">
    <property type="entry name" value="MYB-RELATED PROTEIN MYB4-LIKE"/>
    <property type="match status" value="1"/>
</dbReference>
<dbReference type="GO" id="GO:0005634">
    <property type="term" value="C:nucleus"/>
    <property type="evidence" value="ECO:0007669"/>
    <property type="project" value="UniProtKB-SubCell"/>
</dbReference>
<dbReference type="SUPFAM" id="SSF46689">
    <property type="entry name" value="Homeodomain-like"/>
    <property type="match status" value="1"/>
</dbReference>
<feature type="domain" description="Myb-like" evidence="5">
    <location>
        <begin position="75"/>
        <end position="125"/>
    </location>
</feature>
<feature type="domain" description="HTH myb-type" evidence="6">
    <location>
        <begin position="9"/>
        <end position="74"/>
    </location>
</feature>
<dbReference type="GO" id="GO:0003677">
    <property type="term" value="F:DNA binding"/>
    <property type="evidence" value="ECO:0007669"/>
    <property type="project" value="UniProtKB-KW"/>
</dbReference>
<dbReference type="PANTHER" id="PTHR10641">
    <property type="entry name" value="MYB FAMILY TRANSCRIPTION FACTOR"/>
    <property type="match status" value="1"/>
</dbReference>
<keyword evidence="3" id="KW-0539">Nucleus</keyword>
<evidence type="ECO:0000256" key="3">
    <source>
        <dbReference type="ARBA" id="ARBA00023242"/>
    </source>
</evidence>
<sequence length="255" mass="28716">MVRTPSFDRHGLKKGAWNEEEDNKLRAHVERYGHPNWRLLPIFAGKAQFSSCDHHSVGLARCGKSCRLRWVNYLRPGLKRGNFTKSEEDLIIKLHAQLGNKWSAIATRLPGRTDNEVKNYWHAHIKKRSSKRDRATRKVPKAETVQELRSSEITTSDQEEPESKNIPVENPKTVGAVGSVEQAEGDLLAELVNSQLKINMPPTAEEELYGFGLCQEMPSNESACCFGSSYAGCAEGQGNFWSEQFGDDAFLVVLW</sequence>
<dbReference type="PROSITE" id="PS51294">
    <property type="entry name" value="HTH_MYB"/>
    <property type="match status" value="2"/>
</dbReference>
<reference evidence="7" key="1">
    <citation type="submission" date="2020-06" db="EMBL/GenBank/DDBJ databases">
        <authorList>
            <person name="Li T."/>
            <person name="Hu X."/>
            <person name="Zhang T."/>
            <person name="Song X."/>
            <person name="Zhang H."/>
            <person name="Dai N."/>
            <person name="Sheng W."/>
            <person name="Hou X."/>
            <person name="Wei L."/>
        </authorList>
    </citation>
    <scope>NUCLEOTIDE SEQUENCE</scope>
    <source>
        <strain evidence="7">K16</strain>
        <tissue evidence="7">Leaf</tissue>
    </source>
</reference>
<evidence type="ECO:0000256" key="1">
    <source>
        <dbReference type="ARBA" id="ARBA00004123"/>
    </source>
</evidence>
<dbReference type="InterPro" id="IPR017930">
    <property type="entry name" value="Myb_dom"/>
</dbReference>
<proteinExistence type="predicted"/>
<evidence type="ECO:0000313" key="8">
    <source>
        <dbReference type="Proteomes" id="UP001289374"/>
    </source>
</evidence>
<keyword evidence="2" id="KW-0238">DNA-binding</keyword>
<organism evidence="7 8">
    <name type="scientific">Sesamum angolense</name>
    <dbReference type="NCBI Taxonomy" id="2727404"/>
    <lineage>
        <taxon>Eukaryota</taxon>
        <taxon>Viridiplantae</taxon>
        <taxon>Streptophyta</taxon>
        <taxon>Embryophyta</taxon>
        <taxon>Tracheophyta</taxon>
        <taxon>Spermatophyta</taxon>
        <taxon>Magnoliopsida</taxon>
        <taxon>eudicotyledons</taxon>
        <taxon>Gunneridae</taxon>
        <taxon>Pentapetalae</taxon>
        <taxon>asterids</taxon>
        <taxon>lamiids</taxon>
        <taxon>Lamiales</taxon>
        <taxon>Pedaliaceae</taxon>
        <taxon>Sesamum</taxon>
    </lineage>
</organism>
<evidence type="ECO:0000256" key="2">
    <source>
        <dbReference type="ARBA" id="ARBA00023125"/>
    </source>
</evidence>
<comment type="subcellular location">
    <subcellularLocation>
        <location evidence="1">Nucleus</location>
    </subcellularLocation>
</comment>
<dbReference type="AlphaFoldDB" id="A0AAE1WR37"/>
<protein>
    <submittedName>
        <fullName evidence="7">Transcription factor</fullName>
    </submittedName>
</protein>
<evidence type="ECO:0000313" key="7">
    <source>
        <dbReference type="EMBL" id="KAK4397960.1"/>
    </source>
</evidence>
<feature type="region of interest" description="Disordered" evidence="4">
    <location>
        <begin position="126"/>
        <end position="172"/>
    </location>
</feature>
<dbReference type="Proteomes" id="UP001289374">
    <property type="component" value="Unassembled WGS sequence"/>
</dbReference>
<dbReference type="InterPro" id="IPR001005">
    <property type="entry name" value="SANT/Myb"/>
</dbReference>
<feature type="compositionally biased region" description="Basic residues" evidence="4">
    <location>
        <begin position="126"/>
        <end position="139"/>
    </location>
</feature>
<dbReference type="Gene3D" id="1.10.10.60">
    <property type="entry name" value="Homeodomain-like"/>
    <property type="match status" value="2"/>
</dbReference>
<comment type="caution">
    <text evidence="7">The sequence shown here is derived from an EMBL/GenBank/DDBJ whole genome shotgun (WGS) entry which is preliminary data.</text>
</comment>
<keyword evidence="8" id="KW-1185">Reference proteome</keyword>
<dbReference type="EMBL" id="JACGWL010000007">
    <property type="protein sequence ID" value="KAK4397960.1"/>
    <property type="molecule type" value="Genomic_DNA"/>
</dbReference>
<accession>A0AAE1WR37</accession>
<evidence type="ECO:0000259" key="6">
    <source>
        <dbReference type="PROSITE" id="PS51294"/>
    </source>
</evidence>
<dbReference type="InterPro" id="IPR009057">
    <property type="entry name" value="Homeodomain-like_sf"/>
</dbReference>
<feature type="domain" description="HTH myb-type" evidence="6">
    <location>
        <begin position="75"/>
        <end position="129"/>
    </location>
</feature>
<dbReference type="SMART" id="SM00717">
    <property type="entry name" value="SANT"/>
    <property type="match status" value="2"/>
</dbReference>
<dbReference type="CDD" id="cd00167">
    <property type="entry name" value="SANT"/>
    <property type="match status" value="2"/>
</dbReference>
<dbReference type="InterPro" id="IPR015495">
    <property type="entry name" value="Myb_TF_plants"/>
</dbReference>
<gene>
    <name evidence="7" type="ORF">Sango_1271500</name>
</gene>
<name>A0AAE1WR37_9LAMI</name>
<dbReference type="Pfam" id="PF00249">
    <property type="entry name" value="Myb_DNA-binding"/>
    <property type="match status" value="2"/>
</dbReference>
<evidence type="ECO:0000259" key="5">
    <source>
        <dbReference type="PROSITE" id="PS50090"/>
    </source>
</evidence>
<feature type="domain" description="Myb-like" evidence="5">
    <location>
        <begin position="9"/>
        <end position="74"/>
    </location>
</feature>